<evidence type="ECO:0000256" key="1">
    <source>
        <dbReference type="ARBA" id="ARBA00010552"/>
    </source>
</evidence>
<dbReference type="STRING" id="282676.B6F84_08410"/>
<dbReference type="Proteomes" id="UP000193404">
    <property type="component" value="Chromosome"/>
</dbReference>
<gene>
    <name evidence="2" type="ORF">B6F84_08410</name>
</gene>
<comment type="similarity">
    <text evidence="1">Belongs to the RutC family.</text>
</comment>
<dbReference type="PROSITE" id="PS01094">
    <property type="entry name" value="UPF0076"/>
    <property type="match status" value="1"/>
</dbReference>
<dbReference type="FunFam" id="3.30.1330.40:FF:000001">
    <property type="entry name" value="L-PSP family endoribonuclease"/>
    <property type="match status" value="1"/>
</dbReference>
<evidence type="ECO:0000313" key="2">
    <source>
        <dbReference type="EMBL" id="ARM76041.1"/>
    </source>
</evidence>
<dbReference type="InterPro" id="IPR006175">
    <property type="entry name" value="YjgF/YER057c/UK114"/>
</dbReference>
<dbReference type="CDD" id="cd00448">
    <property type="entry name" value="YjgF_YER057c_UK114_family"/>
    <property type="match status" value="1"/>
</dbReference>
<dbReference type="GO" id="GO:0005829">
    <property type="term" value="C:cytosol"/>
    <property type="evidence" value="ECO:0007669"/>
    <property type="project" value="TreeGrafter"/>
</dbReference>
<dbReference type="NCBIfam" id="TIGR00004">
    <property type="entry name" value="Rid family detoxifying hydrolase"/>
    <property type="match status" value="1"/>
</dbReference>
<accession>A0A1W6K0D8</accession>
<sequence>MKEVIFSNKAPAPIGPYSQAIKVGNLIFISGQIPLDASNNIKGDDIQTQTKQVMENIKSILEQANSKIDNIVMAFVFLRNMNDFTKFNEIYSTYFHEKPPARVTVEVSKLPKDVLIEIAVIAEV</sequence>
<name>A0A1W6K0D8_9CREN</name>
<dbReference type="PANTHER" id="PTHR11803:SF39">
    <property type="entry name" value="2-IMINOBUTANOATE_2-IMINOPROPANOATE DEAMINASE"/>
    <property type="match status" value="1"/>
</dbReference>
<evidence type="ECO:0000313" key="3">
    <source>
        <dbReference type="Proteomes" id="UP000193404"/>
    </source>
</evidence>
<protein>
    <submittedName>
        <fullName evidence="2">Deaminase</fullName>
    </submittedName>
</protein>
<dbReference type="InterPro" id="IPR019897">
    <property type="entry name" value="RidA_CS"/>
</dbReference>
<dbReference type="GeneID" id="41590933"/>
<dbReference type="KEGG" id="aman:B6F84_08410"/>
<dbReference type="PANTHER" id="PTHR11803">
    <property type="entry name" value="2-IMINOBUTANOATE/2-IMINOPROPANOATE DEAMINASE RIDA"/>
    <property type="match status" value="1"/>
</dbReference>
<dbReference type="SUPFAM" id="SSF55298">
    <property type="entry name" value="YjgF-like"/>
    <property type="match status" value="1"/>
</dbReference>
<dbReference type="OrthoDB" id="371655at2157"/>
<dbReference type="Gene3D" id="3.30.1330.40">
    <property type="entry name" value="RutC-like"/>
    <property type="match status" value="1"/>
</dbReference>
<reference evidence="2 3" key="1">
    <citation type="submission" date="2017-03" db="EMBL/GenBank/DDBJ databases">
        <title>Sulfur activation and transportation mechanism of thermophilic Archaea Acidianus manzaensis YN-25.</title>
        <authorList>
            <person name="Ma Y."/>
            <person name="Yang Y."/>
            <person name="Xia J."/>
        </authorList>
    </citation>
    <scope>NUCLEOTIDE SEQUENCE [LARGE SCALE GENOMIC DNA]</scope>
    <source>
        <strain evidence="2 3">YN-25</strain>
    </source>
</reference>
<organism evidence="2 3">
    <name type="scientific">Acidianus manzaensis</name>
    <dbReference type="NCBI Taxonomy" id="282676"/>
    <lineage>
        <taxon>Archaea</taxon>
        <taxon>Thermoproteota</taxon>
        <taxon>Thermoprotei</taxon>
        <taxon>Sulfolobales</taxon>
        <taxon>Sulfolobaceae</taxon>
        <taxon>Acidianus</taxon>
    </lineage>
</organism>
<dbReference type="RefSeq" id="WP_148691822.1">
    <property type="nucleotide sequence ID" value="NZ_CP020477.1"/>
</dbReference>
<dbReference type="GO" id="GO:0019239">
    <property type="term" value="F:deaminase activity"/>
    <property type="evidence" value="ECO:0007669"/>
    <property type="project" value="TreeGrafter"/>
</dbReference>
<dbReference type="EMBL" id="CP020477">
    <property type="protein sequence ID" value="ARM76041.1"/>
    <property type="molecule type" value="Genomic_DNA"/>
</dbReference>
<dbReference type="InterPro" id="IPR006056">
    <property type="entry name" value="RidA"/>
</dbReference>
<keyword evidence="3" id="KW-1185">Reference proteome</keyword>
<dbReference type="InterPro" id="IPR035959">
    <property type="entry name" value="RutC-like_sf"/>
</dbReference>
<proteinExistence type="inferred from homology"/>
<dbReference type="Pfam" id="PF01042">
    <property type="entry name" value="Ribonuc_L-PSP"/>
    <property type="match status" value="1"/>
</dbReference>
<dbReference type="AlphaFoldDB" id="A0A1W6K0D8"/>